<dbReference type="InterPro" id="IPR029058">
    <property type="entry name" value="AB_hydrolase_fold"/>
</dbReference>
<dbReference type="Pfam" id="PF12697">
    <property type="entry name" value="Abhydrolase_6"/>
    <property type="match status" value="1"/>
</dbReference>
<dbReference type="PANTHER" id="PTHR37017:SF11">
    <property type="entry name" value="ESTERASE_LIPASE_THIOESTERASE DOMAIN-CONTAINING PROTEIN"/>
    <property type="match status" value="1"/>
</dbReference>
<proteinExistence type="predicted"/>
<dbReference type="PANTHER" id="PTHR37017">
    <property type="entry name" value="AB HYDROLASE-1 DOMAIN-CONTAINING PROTEIN-RELATED"/>
    <property type="match status" value="1"/>
</dbReference>
<gene>
    <name evidence="3" type="ORF">BDV23DRAFT_177165</name>
    <name evidence="4" type="ORF">ETB97_009827</name>
</gene>
<dbReference type="Proteomes" id="UP000541154">
    <property type="component" value="Unassembled WGS sequence"/>
</dbReference>
<evidence type="ECO:0000313" key="3">
    <source>
        <dbReference type="EMBL" id="KAE8384289.1"/>
    </source>
</evidence>
<dbReference type="OrthoDB" id="1263307at2759"/>
<dbReference type="Gene3D" id="3.40.50.1820">
    <property type="entry name" value="alpha/beta hydrolase"/>
    <property type="match status" value="1"/>
</dbReference>
<dbReference type="Proteomes" id="UP000326877">
    <property type="component" value="Unassembled WGS sequence"/>
</dbReference>
<dbReference type="EMBL" id="SPNV01000490">
    <property type="protein sequence ID" value="KAF5855152.1"/>
    <property type="molecule type" value="Genomic_DNA"/>
</dbReference>
<evidence type="ECO:0000256" key="1">
    <source>
        <dbReference type="SAM" id="MobiDB-lite"/>
    </source>
</evidence>
<evidence type="ECO:0000313" key="4">
    <source>
        <dbReference type="EMBL" id="KAF5855152.1"/>
    </source>
</evidence>
<keyword evidence="5" id="KW-1185">Reference proteome</keyword>
<keyword evidence="3" id="KW-0378">Hydrolase</keyword>
<dbReference type="InterPro" id="IPR000073">
    <property type="entry name" value="AB_hydrolase_1"/>
</dbReference>
<feature type="compositionally biased region" description="Polar residues" evidence="1">
    <location>
        <begin position="36"/>
        <end position="54"/>
    </location>
</feature>
<feature type="domain" description="AB hydrolase-1" evidence="2">
    <location>
        <begin position="12"/>
        <end position="245"/>
    </location>
</feature>
<dbReference type="InterPro" id="IPR052897">
    <property type="entry name" value="Sec-Metab_Biosynth_Hydrolase"/>
</dbReference>
<sequence>MPQTNQPNPPALLLIPGSWHTPQSLKYLQSHLESQGYPTETISHPSNGSVPPTETLSDDTTYLRTTLTRLIEEEHKSVVLISHSYGGLVMSNASAGFGKPDREARGLDGGIILLVYMAAMVVGEGQSLFGSFGEWRPEWMGVEGDYCRALSPLTTFYHDLTPQMQEEAVAQLTHSSLGAYTEVVGYEPWRAMRCAYILCEEDRAMPVAVQEMLVGMMRAGAVFPVLTGRLPASHSPFYSMPGRTAGVIGGFIAEVLGERV</sequence>
<organism evidence="3">
    <name type="scientific">Petromyces alliaceus</name>
    <name type="common">Aspergillus alliaceus</name>
    <dbReference type="NCBI Taxonomy" id="209559"/>
    <lineage>
        <taxon>Eukaryota</taxon>
        <taxon>Fungi</taxon>
        <taxon>Dikarya</taxon>
        <taxon>Ascomycota</taxon>
        <taxon>Pezizomycotina</taxon>
        <taxon>Eurotiomycetes</taxon>
        <taxon>Eurotiomycetidae</taxon>
        <taxon>Eurotiales</taxon>
        <taxon>Aspergillaceae</taxon>
        <taxon>Aspergillus</taxon>
        <taxon>Aspergillus subgen. Circumdati</taxon>
    </lineage>
</organism>
<dbReference type="AlphaFoldDB" id="A0A5N7BR89"/>
<feature type="region of interest" description="Disordered" evidence="1">
    <location>
        <begin position="36"/>
        <end position="57"/>
    </location>
</feature>
<name>A0A5N7BR89_PETAA</name>
<dbReference type="EMBL" id="ML735383">
    <property type="protein sequence ID" value="KAE8384289.1"/>
    <property type="molecule type" value="Genomic_DNA"/>
</dbReference>
<evidence type="ECO:0000313" key="5">
    <source>
        <dbReference type="Proteomes" id="UP000541154"/>
    </source>
</evidence>
<accession>A0A5N7BR89</accession>
<protein>
    <submittedName>
        <fullName evidence="3">Alpha/beta hydrolase fold-1</fullName>
    </submittedName>
</protein>
<reference evidence="3" key="2">
    <citation type="submission" date="2019-04" db="EMBL/GenBank/DDBJ databases">
        <title>Friends and foes A comparative genomics studyof 23 Aspergillus species from section Flavi.</title>
        <authorList>
            <consortium name="DOE Joint Genome Institute"/>
            <person name="Kjaerbolling I."/>
            <person name="Vesth T."/>
            <person name="Frisvad J.C."/>
            <person name="Nybo J.L."/>
            <person name="Theobald S."/>
            <person name="Kildgaard S."/>
            <person name="Isbrandt T."/>
            <person name="Kuo A."/>
            <person name="Sato A."/>
            <person name="Lyhne E.K."/>
            <person name="Kogle M.E."/>
            <person name="Wiebenga A."/>
            <person name="Kun R.S."/>
            <person name="Lubbers R.J."/>
            <person name="Makela M.R."/>
            <person name="Barry K."/>
            <person name="Chovatia M."/>
            <person name="Clum A."/>
            <person name="Daum C."/>
            <person name="Haridas S."/>
            <person name="He G."/>
            <person name="LaButti K."/>
            <person name="Lipzen A."/>
            <person name="Mondo S."/>
            <person name="Riley R."/>
            <person name="Salamov A."/>
            <person name="Simmons B.A."/>
            <person name="Magnuson J.K."/>
            <person name="Henrissat B."/>
            <person name="Mortensen U.H."/>
            <person name="Larsen T.O."/>
            <person name="Devries R.P."/>
            <person name="Grigoriev I.V."/>
            <person name="Machida M."/>
            <person name="Baker S.E."/>
            <person name="Andersen M.R."/>
        </authorList>
    </citation>
    <scope>NUCLEOTIDE SEQUENCE [LARGE SCALE GENOMIC DNA]</scope>
    <source>
        <strain evidence="3">IBT 14317</strain>
    </source>
</reference>
<dbReference type="SUPFAM" id="SSF53474">
    <property type="entry name" value="alpha/beta-Hydrolases"/>
    <property type="match status" value="1"/>
</dbReference>
<accession>A0A8H6E0U0</accession>
<reference evidence="4 5" key="1">
    <citation type="submission" date="2019-04" db="EMBL/GenBank/DDBJ databases">
        <title>Aspergillus burnettii sp. nov., novel species from soil in southeast Queensland.</title>
        <authorList>
            <person name="Gilchrist C.L.M."/>
            <person name="Pitt J.I."/>
            <person name="Lange L."/>
            <person name="Lacey H.J."/>
            <person name="Vuong D."/>
            <person name="Midgley D.J."/>
            <person name="Greenfield P."/>
            <person name="Bradbury M."/>
            <person name="Lacey E."/>
            <person name="Busk P.K."/>
            <person name="Pilgaard B."/>
            <person name="Chooi Y.H."/>
            <person name="Piggott A.M."/>
        </authorList>
    </citation>
    <scope>NUCLEOTIDE SEQUENCE [LARGE SCALE GENOMIC DNA]</scope>
    <source>
        <strain evidence="4 5">FRR 5400</strain>
    </source>
</reference>
<dbReference type="GO" id="GO:0016787">
    <property type="term" value="F:hydrolase activity"/>
    <property type="evidence" value="ECO:0007669"/>
    <property type="project" value="UniProtKB-KW"/>
</dbReference>
<evidence type="ECO:0000259" key="2">
    <source>
        <dbReference type="Pfam" id="PF12697"/>
    </source>
</evidence>